<dbReference type="EMBL" id="CP010868">
    <property type="protein sequence ID" value="AJM92109.1"/>
    <property type="molecule type" value="Genomic_DNA"/>
</dbReference>
<proteinExistence type="predicted"/>
<dbReference type="Gene3D" id="2.40.50.90">
    <property type="match status" value="1"/>
</dbReference>
<reference evidence="2 3" key="2">
    <citation type="journal article" date="2016" name="ISME J.">
        <title>Physiological and genomic characterization of two novel marine thaumarchaeal strains indicates niche differentiation.</title>
        <authorList>
            <person name="Bayer B."/>
            <person name="Vojvoda J."/>
            <person name="Offre P."/>
            <person name="Alves R.J."/>
            <person name="Elisabeth N.H."/>
            <person name="Garcia J.A."/>
            <person name="Volland J.M."/>
            <person name="Srivastava A."/>
            <person name="Schleper C."/>
            <person name="Herndl G.J."/>
        </authorList>
    </citation>
    <scope>NUCLEOTIDE SEQUENCE [LARGE SCALE GENOMIC DNA]</scope>
    <source>
        <strain evidence="2 3">D3C</strain>
    </source>
</reference>
<dbReference type="GeneID" id="70360004"/>
<feature type="domain" description="TNase-like" evidence="1">
    <location>
        <begin position="337"/>
        <end position="410"/>
    </location>
</feature>
<evidence type="ECO:0000313" key="2">
    <source>
        <dbReference type="EMBL" id="AJM92109.1"/>
    </source>
</evidence>
<reference evidence="3" key="1">
    <citation type="submission" date="2015-02" db="EMBL/GenBank/DDBJ databases">
        <title>Characterization of two novel Thaumarchaeota isolated from the Northern Adriatic Sea.</title>
        <authorList>
            <person name="Bayer B."/>
            <person name="Vojvoda J."/>
            <person name="Offre P."/>
            <person name="Srivastava A."/>
            <person name="Elisabeth N."/>
            <person name="Garcia J.A.L."/>
            <person name="Schleper C."/>
            <person name="Herndl G.J."/>
        </authorList>
    </citation>
    <scope>NUCLEOTIDE SEQUENCE [LARGE SCALE GENOMIC DNA]</scope>
    <source>
        <strain evidence="3">D3C</strain>
    </source>
</reference>
<dbReference type="PATRIC" id="fig|1582439.9.peg.925"/>
<evidence type="ECO:0000313" key="3">
    <source>
        <dbReference type="Proteomes" id="UP000032027"/>
    </source>
</evidence>
<dbReference type="InterPro" id="IPR016071">
    <property type="entry name" value="Staphylococal_nuclease_OB-fold"/>
</dbReference>
<dbReference type="AlphaFoldDB" id="A0A0C5BV72"/>
<organism evidence="2 3">
    <name type="scientific">Nitrosopumilus piranensis</name>
    <dbReference type="NCBI Taxonomy" id="1582439"/>
    <lineage>
        <taxon>Archaea</taxon>
        <taxon>Nitrososphaerota</taxon>
        <taxon>Nitrososphaeria</taxon>
        <taxon>Nitrosopumilales</taxon>
        <taxon>Nitrosopumilaceae</taxon>
        <taxon>Nitrosopumilus</taxon>
    </lineage>
</organism>
<sequence>MKTSVLIVFAMVLFSLFGTVQYIHAEDCFYVTRYTPCIDSKYSDYFTTTFSGIDPSFTLAKLDWKEASFPIKNGTGFVTVILKDPDLNRDVSYKETANVLVYSDSDSEFHVIELRETESNSGKFERTFGISDSRSAPSVILTRDGDTIGVVYVDTTMPPDHFGSDAYLMSTALIGSTGPPLERAPASDPKILDVSGNLIDSTAVGEQIQITSDITNEQNREQKFAYIVMIHDDTETVVYLAWIDGTLNSESSFSPSASWIPQNAGNYVATMFVWESITNPTALSPPIHIDFTVSDENTTHSLPDDKIMCSGTALCLTEKILRIVDGDTIYLSGGYEVRLSLTNTPERHQIGFYDASRFTAEMCPVTSTVTVDQDDLQPYDAYDRLLGKVTCDHKTLNAELLYAGHANILTQFCFTSEFSSELWAQEFGC</sequence>
<dbReference type="InterPro" id="IPR035437">
    <property type="entry name" value="SNase_OB-fold_sf"/>
</dbReference>
<dbReference type="HOGENOM" id="CLU_680784_0_0_2"/>
<dbReference type="Proteomes" id="UP000032027">
    <property type="component" value="Chromosome"/>
</dbReference>
<dbReference type="RefSeq" id="WP_237087730.1">
    <property type="nucleotide sequence ID" value="NZ_CP010868.1"/>
</dbReference>
<protein>
    <recommendedName>
        <fullName evidence="1">TNase-like domain-containing protein</fullName>
    </recommendedName>
</protein>
<keyword evidence="3" id="KW-1185">Reference proteome</keyword>
<accession>A0A0C5BV72</accession>
<name>A0A0C5BV72_9ARCH</name>
<dbReference type="STRING" id="1582439.NPIRD3C_0897"/>
<dbReference type="KEGG" id="nid:NPIRD3C_0897"/>
<evidence type="ECO:0000259" key="1">
    <source>
        <dbReference type="Pfam" id="PF00565"/>
    </source>
</evidence>
<dbReference type="SUPFAM" id="SSF50199">
    <property type="entry name" value="Staphylococcal nuclease"/>
    <property type="match status" value="1"/>
</dbReference>
<dbReference type="Pfam" id="PF00565">
    <property type="entry name" value="SNase"/>
    <property type="match status" value="1"/>
</dbReference>
<gene>
    <name evidence="2" type="ORF">NPIRD3C_0897</name>
</gene>
<reference evidence="2 3" key="3">
    <citation type="journal article" date="2019" name="Int. J. Syst. Evol. Microbiol.">
        <title>Nitrosopumilus adriaticus sp. nov. and Nitrosopumilus piranensis sp. nov., two ammonia-oxidizing archaea from the Adriatic Sea and members of the class Nitrososphaeria.</title>
        <authorList>
            <person name="Bayer B."/>
            <person name="Vojvoda J."/>
            <person name="Reinthaler T."/>
            <person name="Reyes C."/>
            <person name="Pinto M."/>
            <person name="Herndl G.J."/>
        </authorList>
    </citation>
    <scope>NUCLEOTIDE SEQUENCE [LARGE SCALE GENOMIC DNA]</scope>
    <source>
        <strain evidence="2 3">D3C</strain>
    </source>
</reference>